<dbReference type="EMBL" id="BTSY01000005">
    <property type="protein sequence ID" value="GMT26385.1"/>
    <property type="molecule type" value="Genomic_DNA"/>
</dbReference>
<sequence length="77" mass="8525">PTPNVPCEFMMIVDVNSLVQLEIITLEAYPNIDFLEIYEGAIGKNLIANLSGTNPNPSTYITKSANVMRANWKPNVD</sequence>
<dbReference type="InterPro" id="IPR050976">
    <property type="entry name" value="Snaclec"/>
</dbReference>
<evidence type="ECO:0008006" key="4">
    <source>
        <dbReference type="Google" id="ProtNLM"/>
    </source>
</evidence>
<dbReference type="PANTHER" id="PTHR22991:SF40">
    <property type="entry name" value="PROTEIN CBG13490"/>
    <property type="match status" value="1"/>
</dbReference>
<evidence type="ECO:0000313" key="2">
    <source>
        <dbReference type="EMBL" id="GMT26385.1"/>
    </source>
</evidence>
<dbReference type="AlphaFoldDB" id="A0AAV5W7L0"/>
<evidence type="ECO:0000256" key="1">
    <source>
        <dbReference type="ARBA" id="ARBA00023157"/>
    </source>
</evidence>
<keyword evidence="3" id="KW-1185">Reference proteome</keyword>
<dbReference type="Proteomes" id="UP001432322">
    <property type="component" value="Unassembled WGS sequence"/>
</dbReference>
<gene>
    <name evidence="2" type="ORF">PFISCL1PPCAC_17682</name>
</gene>
<organism evidence="2 3">
    <name type="scientific">Pristionchus fissidentatus</name>
    <dbReference type="NCBI Taxonomy" id="1538716"/>
    <lineage>
        <taxon>Eukaryota</taxon>
        <taxon>Metazoa</taxon>
        <taxon>Ecdysozoa</taxon>
        <taxon>Nematoda</taxon>
        <taxon>Chromadorea</taxon>
        <taxon>Rhabditida</taxon>
        <taxon>Rhabditina</taxon>
        <taxon>Diplogasteromorpha</taxon>
        <taxon>Diplogasteroidea</taxon>
        <taxon>Neodiplogasteridae</taxon>
        <taxon>Pristionchus</taxon>
    </lineage>
</organism>
<proteinExistence type="predicted"/>
<comment type="caution">
    <text evidence="2">The sequence shown here is derived from an EMBL/GenBank/DDBJ whole genome shotgun (WGS) entry which is preliminary data.</text>
</comment>
<dbReference type="InterPro" id="IPR035914">
    <property type="entry name" value="Sperma_CUB_dom_sf"/>
</dbReference>
<dbReference type="PANTHER" id="PTHR22991">
    <property type="entry name" value="PROTEIN CBG13490"/>
    <property type="match status" value="1"/>
</dbReference>
<reference evidence="2" key="1">
    <citation type="submission" date="2023-10" db="EMBL/GenBank/DDBJ databases">
        <title>Genome assembly of Pristionchus species.</title>
        <authorList>
            <person name="Yoshida K."/>
            <person name="Sommer R.J."/>
        </authorList>
    </citation>
    <scope>NUCLEOTIDE SEQUENCE</scope>
    <source>
        <strain evidence="2">RS5133</strain>
    </source>
</reference>
<accession>A0AAV5W7L0</accession>
<feature type="non-terminal residue" evidence="2">
    <location>
        <position position="77"/>
    </location>
</feature>
<name>A0AAV5W7L0_9BILA</name>
<protein>
    <recommendedName>
        <fullName evidence="4">CUB domain-containing protein</fullName>
    </recommendedName>
</protein>
<evidence type="ECO:0000313" key="3">
    <source>
        <dbReference type="Proteomes" id="UP001432322"/>
    </source>
</evidence>
<keyword evidence="1" id="KW-1015">Disulfide bond</keyword>
<dbReference type="SUPFAM" id="SSF49854">
    <property type="entry name" value="Spermadhesin, CUB domain"/>
    <property type="match status" value="1"/>
</dbReference>
<feature type="non-terminal residue" evidence="2">
    <location>
        <position position="1"/>
    </location>
</feature>